<evidence type="ECO:0000256" key="2">
    <source>
        <dbReference type="SAM" id="SignalP"/>
    </source>
</evidence>
<gene>
    <name evidence="3" type="ORF">Pan181_03880</name>
</gene>
<feature type="chain" id="PRO_5022138334" evidence="2">
    <location>
        <begin position="28"/>
        <end position="378"/>
    </location>
</feature>
<sequence length="378" mass="41582" precursor="true">MSVQRTILSLAAILVAGCLLAPQFGHSQDDLFGGSPANDERETDLFGSSEDDLFAPSDGNASDDDLFGSPEPDQMGDADGLFAAPAEEPAPESRARENSALREQPLSSSRINTPVFYAEPNALVNERIRKVLARPLYKSGLQFTDTPLSEVVAFIRDEYEIEVLLDLPALDDLAISPDEVVSVNLRHMSLGSALQHLLRPFDLTYMISDEVLLVTSDDEALTRPKVAIYPVGDILAAKPGYENNSEAEDKKRRSEDISALIDLIISTVASDTWVENGGPEAEIRAIQPGLLVISQTTDVHEQLTHLFDALRRAKQHEYSIPHVDLSYQQQLTAQRHYEASMQEYFRQLREHREATGDDSTNAPEAPQPPIPQGGGGFF</sequence>
<evidence type="ECO:0000313" key="3">
    <source>
        <dbReference type="EMBL" id="QDU54208.1"/>
    </source>
</evidence>
<dbReference type="PROSITE" id="PS51257">
    <property type="entry name" value="PROKAR_LIPOPROTEIN"/>
    <property type="match status" value="1"/>
</dbReference>
<organism evidence="3 4">
    <name type="scientific">Aeoliella mucimassa</name>
    <dbReference type="NCBI Taxonomy" id="2527972"/>
    <lineage>
        <taxon>Bacteria</taxon>
        <taxon>Pseudomonadati</taxon>
        <taxon>Planctomycetota</taxon>
        <taxon>Planctomycetia</taxon>
        <taxon>Pirellulales</taxon>
        <taxon>Lacipirellulaceae</taxon>
        <taxon>Aeoliella</taxon>
    </lineage>
</organism>
<dbReference type="KEGG" id="amuc:Pan181_03880"/>
<protein>
    <submittedName>
        <fullName evidence="3">Uncharacterized protein</fullName>
    </submittedName>
</protein>
<proteinExistence type="predicted"/>
<evidence type="ECO:0000256" key="1">
    <source>
        <dbReference type="SAM" id="MobiDB-lite"/>
    </source>
</evidence>
<name>A0A518AHJ8_9BACT</name>
<accession>A0A518AHJ8</accession>
<reference evidence="3 4" key="1">
    <citation type="submission" date="2019-02" db="EMBL/GenBank/DDBJ databases">
        <title>Deep-cultivation of Planctomycetes and their phenomic and genomic characterization uncovers novel biology.</title>
        <authorList>
            <person name="Wiegand S."/>
            <person name="Jogler M."/>
            <person name="Boedeker C."/>
            <person name="Pinto D."/>
            <person name="Vollmers J."/>
            <person name="Rivas-Marin E."/>
            <person name="Kohn T."/>
            <person name="Peeters S.H."/>
            <person name="Heuer A."/>
            <person name="Rast P."/>
            <person name="Oberbeckmann S."/>
            <person name="Bunk B."/>
            <person name="Jeske O."/>
            <person name="Meyerdierks A."/>
            <person name="Storesund J.E."/>
            <person name="Kallscheuer N."/>
            <person name="Luecker S."/>
            <person name="Lage O.M."/>
            <person name="Pohl T."/>
            <person name="Merkel B.J."/>
            <person name="Hornburger P."/>
            <person name="Mueller R.-W."/>
            <person name="Bruemmer F."/>
            <person name="Labrenz M."/>
            <person name="Spormann A.M."/>
            <person name="Op den Camp H."/>
            <person name="Overmann J."/>
            <person name="Amann R."/>
            <person name="Jetten M.S.M."/>
            <person name="Mascher T."/>
            <person name="Medema M.H."/>
            <person name="Devos D.P."/>
            <person name="Kaster A.-K."/>
            <person name="Ovreas L."/>
            <person name="Rohde M."/>
            <person name="Galperin M.Y."/>
            <person name="Jogler C."/>
        </authorList>
    </citation>
    <scope>NUCLEOTIDE SEQUENCE [LARGE SCALE GENOMIC DNA]</scope>
    <source>
        <strain evidence="3 4">Pan181</strain>
    </source>
</reference>
<feature type="region of interest" description="Disordered" evidence="1">
    <location>
        <begin position="87"/>
        <end position="106"/>
    </location>
</feature>
<dbReference type="OrthoDB" id="277020at2"/>
<feature type="compositionally biased region" description="Basic and acidic residues" evidence="1">
    <location>
        <begin position="91"/>
        <end position="100"/>
    </location>
</feature>
<feature type="region of interest" description="Disordered" evidence="1">
    <location>
        <begin position="352"/>
        <end position="378"/>
    </location>
</feature>
<dbReference type="RefSeq" id="WP_145245220.1">
    <property type="nucleotide sequence ID" value="NZ_CP036278.1"/>
</dbReference>
<keyword evidence="2" id="KW-0732">Signal</keyword>
<evidence type="ECO:0000313" key="4">
    <source>
        <dbReference type="Proteomes" id="UP000315750"/>
    </source>
</evidence>
<feature type="region of interest" description="Disordered" evidence="1">
    <location>
        <begin position="31"/>
        <end position="81"/>
    </location>
</feature>
<dbReference type="EMBL" id="CP036278">
    <property type="protein sequence ID" value="QDU54208.1"/>
    <property type="molecule type" value="Genomic_DNA"/>
</dbReference>
<feature type="signal peptide" evidence="2">
    <location>
        <begin position="1"/>
        <end position="27"/>
    </location>
</feature>
<keyword evidence="4" id="KW-1185">Reference proteome</keyword>
<dbReference type="Proteomes" id="UP000315750">
    <property type="component" value="Chromosome"/>
</dbReference>
<dbReference type="AlphaFoldDB" id="A0A518AHJ8"/>